<name>A0A1A8ZBI3_PLAOA</name>
<dbReference type="GO" id="GO:0003724">
    <property type="term" value="F:RNA helicase activity"/>
    <property type="evidence" value="ECO:0007669"/>
    <property type="project" value="TreeGrafter"/>
</dbReference>
<dbReference type="InterPro" id="IPR027417">
    <property type="entry name" value="P-loop_NTPase"/>
</dbReference>
<dbReference type="InterPro" id="IPR050079">
    <property type="entry name" value="DEAD_box_RNA_helicase"/>
</dbReference>
<feature type="domain" description="Helicase C-terminal" evidence="6">
    <location>
        <begin position="280"/>
        <end position="442"/>
    </location>
</feature>
<keyword evidence="1" id="KW-0547">Nucleotide-binding</keyword>
<dbReference type="PROSITE" id="PS51194">
    <property type="entry name" value="HELICASE_CTER"/>
    <property type="match status" value="1"/>
</dbReference>
<evidence type="ECO:0000256" key="4">
    <source>
        <dbReference type="ARBA" id="ARBA00022840"/>
    </source>
</evidence>
<evidence type="ECO:0000313" key="8">
    <source>
        <dbReference type="EMBL" id="SBT41225.1"/>
    </source>
</evidence>
<evidence type="ECO:0000259" key="6">
    <source>
        <dbReference type="PROSITE" id="PS51194"/>
    </source>
</evidence>
<dbReference type="SUPFAM" id="SSF52540">
    <property type="entry name" value="P-loop containing nucleoside triphosphate hydrolases"/>
    <property type="match status" value="1"/>
</dbReference>
<dbReference type="Gene3D" id="3.40.50.300">
    <property type="entry name" value="P-loop containing nucleotide triphosphate hydrolases"/>
    <property type="match status" value="2"/>
</dbReference>
<dbReference type="InterPro" id="IPR011545">
    <property type="entry name" value="DEAD/DEAH_box_helicase_dom"/>
</dbReference>
<evidence type="ECO:0000256" key="2">
    <source>
        <dbReference type="ARBA" id="ARBA00022801"/>
    </source>
</evidence>
<sequence length="480" mass="55825">MPRTMPVHAMRRRPPLRLLKHFRPLYIRRYLQKKFLEGRKKEAREEEEKSSGDECENGVTFESLGVEDWLIKISRSVQINRPTRIQQLCLPLIIEGKNVIGSSETGTGKTICYSWSILQELSRNFYAIFALILLPTRELVYQIVEQFELYGNKIGIKVLSCIGGFSLIEQRKNILSKPHIVVGTPGRISDVLDNCEDIKNCFKRLRFLVLDEADLLLQKCFEPKLKIILNNIPKKNFFGDRKTLFFSSTMTDSLHLLVKTFPNDNLILVDANRKQKPIKNLDQRYIYVEDIVQMTYLVYILKNKLENQSGIIFTANSYKCELVYTVLNMMGNFSVASMHSSKNQRQRISSLMKLKNGLCKIIVATDIISRGIDIPKVSFVINFDFPNETIQYIHRVGRTARANRKGLAISFIDKKDVSSFNRVKTVMKDKLKPYTLDKEEVLKDLFKIGRILKMAELKLEEEKDIKRDSERIKNFIYRME</sequence>
<dbReference type="SMART" id="SM00490">
    <property type="entry name" value="HELICc"/>
    <property type="match status" value="1"/>
</dbReference>
<accession>A0A1A8ZBI3</accession>
<evidence type="ECO:0000313" key="7">
    <source>
        <dbReference type="EMBL" id="SBT40882.1"/>
    </source>
</evidence>
<dbReference type="GO" id="GO:0005829">
    <property type="term" value="C:cytosol"/>
    <property type="evidence" value="ECO:0007669"/>
    <property type="project" value="TreeGrafter"/>
</dbReference>
<dbReference type="InterPro" id="IPR001650">
    <property type="entry name" value="Helicase_C-like"/>
</dbReference>
<evidence type="ECO:0000313" key="10">
    <source>
        <dbReference type="Proteomes" id="UP000078555"/>
    </source>
</evidence>
<dbReference type="Pfam" id="PF00270">
    <property type="entry name" value="DEAD"/>
    <property type="match status" value="1"/>
</dbReference>
<dbReference type="PANTHER" id="PTHR47959">
    <property type="entry name" value="ATP-DEPENDENT RNA HELICASE RHLE-RELATED"/>
    <property type="match status" value="1"/>
</dbReference>
<dbReference type="Pfam" id="PF00271">
    <property type="entry name" value="Helicase_C"/>
    <property type="match status" value="1"/>
</dbReference>
<dbReference type="SMART" id="SM00487">
    <property type="entry name" value="DEXDc"/>
    <property type="match status" value="1"/>
</dbReference>
<keyword evidence="2" id="KW-0378">Hydrolase</keyword>
<keyword evidence="4" id="KW-0067">ATP-binding</keyword>
<evidence type="ECO:0000259" key="5">
    <source>
        <dbReference type="PROSITE" id="PS51192"/>
    </source>
</evidence>
<dbReference type="EMBL" id="FLRD01000116">
    <property type="protein sequence ID" value="SBT40882.1"/>
    <property type="molecule type" value="Genomic_DNA"/>
</dbReference>
<reference evidence="10" key="3">
    <citation type="submission" date="2016-05" db="EMBL/GenBank/DDBJ databases">
        <authorList>
            <person name="Naeem R."/>
        </authorList>
    </citation>
    <scope>NUCLEOTIDE SEQUENCE [LARGE SCALE GENOMIC DNA]</scope>
</reference>
<feature type="domain" description="Helicase ATP-binding" evidence="5">
    <location>
        <begin position="90"/>
        <end position="268"/>
    </location>
</feature>
<evidence type="ECO:0000256" key="1">
    <source>
        <dbReference type="ARBA" id="ARBA00022741"/>
    </source>
</evidence>
<evidence type="ECO:0000256" key="3">
    <source>
        <dbReference type="ARBA" id="ARBA00022806"/>
    </source>
</evidence>
<evidence type="ECO:0000313" key="9">
    <source>
        <dbReference type="Proteomes" id="UP000078550"/>
    </source>
</evidence>
<reference evidence="9" key="1">
    <citation type="submission" date="2016-05" db="EMBL/GenBank/DDBJ databases">
        <authorList>
            <person name="Naeem Raeece"/>
        </authorList>
    </citation>
    <scope>NUCLEOTIDE SEQUENCE [LARGE SCALE GENOMIC DNA]</scope>
</reference>
<dbReference type="GO" id="GO:0016787">
    <property type="term" value="F:hydrolase activity"/>
    <property type="evidence" value="ECO:0007669"/>
    <property type="project" value="UniProtKB-KW"/>
</dbReference>
<dbReference type="CDD" id="cd18787">
    <property type="entry name" value="SF2_C_DEAD"/>
    <property type="match status" value="1"/>
</dbReference>
<keyword evidence="3 8" id="KW-0347">Helicase</keyword>
<dbReference type="Proteomes" id="UP000078555">
    <property type="component" value="Unassembled WGS sequence"/>
</dbReference>
<reference evidence="8" key="2">
    <citation type="submission" date="2016-05" db="EMBL/GenBank/DDBJ databases">
        <authorList>
            <person name="Lavstsen T."/>
            <person name="Jespersen J.S."/>
        </authorList>
    </citation>
    <scope>NUCLEOTIDE SEQUENCE [LARGE SCALE GENOMIC DNA]</scope>
</reference>
<dbReference type="AlphaFoldDB" id="A0A1A8ZBI3"/>
<protein>
    <submittedName>
        <fullName evidence="8">ATP-dependent RNA helicase, putative</fullName>
    </submittedName>
</protein>
<keyword evidence="10" id="KW-1185">Reference proteome</keyword>
<dbReference type="PROSITE" id="PS51192">
    <property type="entry name" value="HELICASE_ATP_BIND_1"/>
    <property type="match status" value="1"/>
</dbReference>
<proteinExistence type="predicted"/>
<dbReference type="GO" id="GO:0005524">
    <property type="term" value="F:ATP binding"/>
    <property type="evidence" value="ECO:0007669"/>
    <property type="project" value="UniProtKB-KW"/>
</dbReference>
<organism evidence="8 9">
    <name type="scientific">Plasmodium ovale wallikeri</name>
    <dbReference type="NCBI Taxonomy" id="864142"/>
    <lineage>
        <taxon>Eukaryota</taxon>
        <taxon>Sar</taxon>
        <taxon>Alveolata</taxon>
        <taxon>Apicomplexa</taxon>
        <taxon>Aconoidasida</taxon>
        <taxon>Haemosporida</taxon>
        <taxon>Plasmodiidae</taxon>
        <taxon>Plasmodium</taxon>
        <taxon>Plasmodium (Plasmodium)</taxon>
    </lineage>
</organism>
<gene>
    <name evidence="7" type="ORF">POVWA1_042950</name>
    <name evidence="8" type="ORF">POVWA2_041430</name>
</gene>
<dbReference type="EMBL" id="FLRE01000156">
    <property type="protein sequence ID" value="SBT41225.1"/>
    <property type="molecule type" value="Genomic_DNA"/>
</dbReference>
<dbReference type="PANTHER" id="PTHR47959:SF24">
    <property type="entry name" value="ATP-DEPENDENT RNA HELICASE"/>
    <property type="match status" value="1"/>
</dbReference>
<dbReference type="GO" id="GO:0003676">
    <property type="term" value="F:nucleic acid binding"/>
    <property type="evidence" value="ECO:0007669"/>
    <property type="project" value="InterPro"/>
</dbReference>
<dbReference type="Proteomes" id="UP000078550">
    <property type="component" value="Unassembled WGS sequence"/>
</dbReference>
<dbReference type="InterPro" id="IPR014001">
    <property type="entry name" value="Helicase_ATP-bd"/>
</dbReference>